<dbReference type="Proteomes" id="UP000464884">
    <property type="component" value="Chromosome"/>
</dbReference>
<reference evidence="2 4" key="2">
    <citation type="submission" date="2019-12" db="EMBL/GenBank/DDBJ databases">
        <title>Draft Genome Sequence of Bifidobacterium adolescentis ZJ2.</title>
        <authorList>
            <person name="Jin Z."/>
        </authorList>
    </citation>
    <scope>NUCLEOTIDE SEQUENCE [LARGE SCALE GENOMIC DNA]</scope>
    <source>
        <strain evidence="2 4">ZJ2</strain>
    </source>
</reference>
<evidence type="ECO:0000313" key="3">
    <source>
        <dbReference type="Proteomes" id="UP000437631"/>
    </source>
</evidence>
<protein>
    <submittedName>
        <fullName evidence="1">Uncharacterized protein</fullName>
    </submittedName>
</protein>
<sequence>MAPDRQVAAAYRQLRPYCDSLPDGQVQSLDDGFNAGEPYYSLSWLIADILENNIAVPQDVLLDAYALLDDEDKEEYASLIEKRSDTP</sequence>
<dbReference type="AlphaFoldDB" id="A0A6I0UV08"/>
<evidence type="ECO:0000313" key="4">
    <source>
        <dbReference type="Proteomes" id="UP000464884"/>
    </source>
</evidence>
<name>A0A6I0UV08_BIFAD</name>
<evidence type="ECO:0000313" key="2">
    <source>
        <dbReference type="EMBL" id="QHB63233.1"/>
    </source>
</evidence>
<gene>
    <name evidence="2" type="ORF">F3K97_08280</name>
    <name evidence="1" type="ORF">GA752_03570</name>
</gene>
<dbReference type="RefSeq" id="WP_117801098.1">
    <property type="nucleotide sequence ID" value="NZ_CP047129.1"/>
</dbReference>
<organism evidence="1 3">
    <name type="scientific">Bifidobacterium adolescentis</name>
    <dbReference type="NCBI Taxonomy" id="1680"/>
    <lineage>
        <taxon>Bacteria</taxon>
        <taxon>Bacillati</taxon>
        <taxon>Actinomycetota</taxon>
        <taxon>Actinomycetes</taxon>
        <taxon>Bifidobacteriales</taxon>
        <taxon>Bifidobacteriaceae</taxon>
        <taxon>Bifidobacterium</taxon>
    </lineage>
</organism>
<reference evidence="1 3" key="1">
    <citation type="journal article" date="2019" name="Nat. Med.">
        <title>A library of human gut bacterial isolates paired with longitudinal multiomics data enables mechanistic microbiome research.</title>
        <authorList>
            <person name="Poyet M."/>
            <person name="Groussin M."/>
            <person name="Gibbons S.M."/>
            <person name="Avila-Pacheco J."/>
            <person name="Jiang X."/>
            <person name="Kearney S.M."/>
            <person name="Perrotta A.R."/>
            <person name="Berdy B."/>
            <person name="Zhao S."/>
            <person name="Lieberman T.D."/>
            <person name="Swanson P.K."/>
            <person name="Smith M."/>
            <person name="Roesemann S."/>
            <person name="Alexander J.E."/>
            <person name="Rich S.A."/>
            <person name="Livny J."/>
            <person name="Vlamakis H."/>
            <person name="Clish C."/>
            <person name="Bullock K."/>
            <person name="Deik A."/>
            <person name="Scott J."/>
            <person name="Pierce K.A."/>
            <person name="Xavier R.J."/>
            <person name="Alm E.J."/>
        </authorList>
    </citation>
    <scope>NUCLEOTIDE SEQUENCE [LARGE SCALE GENOMIC DNA]</scope>
    <source>
        <strain evidence="1 3">BIOML-A190</strain>
    </source>
</reference>
<dbReference type="Proteomes" id="UP000437631">
    <property type="component" value="Unassembled WGS sequence"/>
</dbReference>
<accession>A0A6I0UV08</accession>
<proteinExistence type="predicted"/>
<evidence type="ECO:0000313" key="1">
    <source>
        <dbReference type="EMBL" id="KAB5747302.1"/>
    </source>
</evidence>
<dbReference type="EMBL" id="WDLT01000003">
    <property type="protein sequence ID" value="KAB5747302.1"/>
    <property type="molecule type" value="Genomic_DNA"/>
</dbReference>
<dbReference type="EMBL" id="CP047129">
    <property type="protein sequence ID" value="QHB63233.1"/>
    <property type="molecule type" value="Genomic_DNA"/>
</dbReference>